<feature type="transmembrane region" description="Helical" evidence="1">
    <location>
        <begin position="146"/>
        <end position="163"/>
    </location>
</feature>
<comment type="caution">
    <text evidence="2">The sequence shown here is derived from an EMBL/GenBank/DDBJ whole genome shotgun (WGS) entry which is preliminary data.</text>
</comment>
<protein>
    <submittedName>
        <fullName evidence="2">PepSY-associated TM helix domain-containing protein</fullName>
    </submittedName>
</protein>
<evidence type="ECO:0000256" key="1">
    <source>
        <dbReference type="SAM" id="Phobius"/>
    </source>
</evidence>
<dbReference type="InterPro" id="IPR005625">
    <property type="entry name" value="PepSY-ass_TM"/>
</dbReference>
<feature type="transmembrane region" description="Helical" evidence="1">
    <location>
        <begin position="219"/>
        <end position="239"/>
    </location>
</feature>
<accession>A0ABV2T7Y6</accession>
<reference evidence="2 3" key="1">
    <citation type="submission" date="2024-06" db="EMBL/GenBank/DDBJ databases">
        <title>Chitinophaga defluvii sp. nov., isolated from municipal sewage.</title>
        <authorList>
            <person name="Zhang L."/>
        </authorList>
    </citation>
    <scope>NUCLEOTIDE SEQUENCE [LARGE SCALE GENOMIC DNA]</scope>
    <source>
        <strain evidence="2 3">H8</strain>
    </source>
</reference>
<organism evidence="2 3">
    <name type="scientific">Chitinophaga defluvii</name>
    <dbReference type="NCBI Taxonomy" id="3163343"/>
    <lineage>
        <taxon>Bacteria</taxon>
        <taxon>Pseudomonadati</taxon>
        <taxon>Bacteroidota</taxon>
        <taxon>Chitinophagia</taxon>
        <taxon>Chitinophagales</taxon>
        <taxon>Chitinophagaceae</taxon>
        <taxon>Chitinophaga</taxon>
    </lineage>
</organism>
<keyword evidence="1" id="KW-0812">Transmembrane</keyword>
<proteinExistence type="predicted"/>
<feature type="transmembrane region" description="Helical" evidence="1">
    <location>
        <begin position="30"/>
        <end position="54"/>
    </location>
</feature>
<dbReference type="RefSeq" id="WP_354661110.1">
    <property type="nucleotide sequence ID" value="NZ_JBEXAC010000002.1"/>
</dbReference>
<keyword evidence="1" id="KW-1133">Transmembrane helix</keyword>
<dbReference type="Proteomes" id="UP001549749">
    <property type="component" value="Unassembled WGS sequence"/>
</dbReference>
<keyword evidence="1" id="KW-0472">Membrane</keyword>
<dbReference type="PANTHER" id="PTHR34219">
    <property type="entry name" value="IRON-REGULATED INNER MEMBRANE PROTEIN-RELATED"/>
    <property type="match status" value="1"/>
</dbReference>
<dbReference type="PANTHER" id="PTHR34219:SF3">
    <property type="entry name" value="BLL7967 PROTEIN"/>
    <property type="match status" value="1"/>
</dbReference>
<evidence type="ECO:0000313" key="3">
    <source>
        <dbReference type="Proteomes" id="UP001549749"/>
    </source>
</evidence>
<keyword evidence="3" id="KW-1185">Reference proteome</keyword>
<evidence type="ECO:0000313" key="2">
    <source>
        <dbReference type="EMBL" id="MET6998465.1"/>
    </source>
</evidence>
<feature type="transmembrane region" description="Helical" evidence="1">
    <location>
        <begin position="374"/>
        <end position="395"/>
    </location>
</feature>
<feature type="transmembrane region" description="Helical" evidence="1">
    <location>
        <begin position="169"/>
        <end position="187"/>
    </location>
</feature>
<sequence length="424" mass="48212">MEPAKNCITTASTWKKKKGKSWFRRINDWLHLWLGLVSGIIIVIVSVTGCIYVFEKEITAATQPYQFVPPQKQPYLLPSQLKTIALKTAFGDKANDPDNKLYGIEYGDSGKAAIVAYIDKENGYTMIYLNPYTGEVLKQKVLNQDFFRIILMGHYYLWLPPAIGQPVVAWSILIFVIILISGLVMWWPKRWNKATKDASFKIKWKANFKRVNYDLHNVLGFYVLLLALIIALTGLVWGFEWFANGTYRITSGGKALAAFEVPVSDTTIAATAPPTDNVDRLWLQVQQEYKNEPQASIQLGFPDKPADPIEVYYNPEVGTYYKRELRYFDRHTLKELKGGGVYGQKYATASTADKIYRMNYDIHVGAILGLPGKILAFFASFICGSLPITGFYIWWGKKRKKKKKAVVPVRAVPVNTEVTPVQWH</sequence>
<dbReference type="EMBL" id="JBEXAC010000002">
    <property type="protein sequence ID" value="MET6998465.1"/>
    <property type="molecule type" value="Genomic_DNA"/>
</dbReference>
<gene>
    <name evidence="2" type="ORF">ABR189_13850</name>
</gene>
<dbReference type="Pfam" id="PF03929">
    <property type="entry name" value="PepSY_TM"/>
    <property type="match status" value="1"/>
</dbReference>
<name>A0ABV2T7Y6_9BACT</name>